<evidence type="ECO:0000256" key="9">
    <source>
        <dbReference type="ARBA" id="ARBA00048792"/>
    </source>
</evidence>
<dbReference type="SUPFAM" id="SSF54862">
    <property type="entry name" value="4Fe-4S ferredoxins"/>
    <property type="match status" value="1"/>
</dbReference>
<dbReference type="Proteomes" id="UP000184608">
    <property type="component" value="Unassembled WGS sequence"/>
</dbReference>
<evidence type="ECO:0000259" key="13">
    <source>
        <dbReference type="PROSITE" id="PS51379"/>
    </source>
</evidence>
<evidence type="ECO:0000256" key="3">
    <source>
        <dbReference type="ARBA" id="ARBA00023002"/>
    </source>
</evidence>
<name>A0A1M6EU64_9VIBR</name>
<feature type="domain" description="4Fe-4S ferredoxin-type" evidence="13">
    <location>
        <begin position="371"/>
        <end position="400"/>
    </location>
</feature>
<dbReference type="NCBIfam" id="NF006183">
    <property type="entry name" value="PRK08318.1"/>
    <property type="match status" value="1"/>
</dbReference>
<dbReference type="InterPro" id="IPR017896">
    <property type="entry name" value="4Fe4S_Fe-S-bd"/>
</dbReference>
<keyword evidence="2" id="KW-0479">Metal-binding</keyword>
<dbReference type="EMBL" id="FQXZ01000052">
    <property type="protein sequence ID" value="SHI89025.1"/>
    <property type="molecule type" value="Genomic_DNA"/>
</dbReference>
<dbReference type="STRING" id="1216006.VA7868_04522"/>
<evidence type="ECO:0000313" key="14">
    <source>
        <dbReference type="EMBL" id="SHI89025.1"/>
    </source>
</evidence>
<comment type="similarity">
    <text evidence="1">Belongs to the dihydropyrimidine dehydrogenase family.</text>
</comment>
<proteinExistence type="inferred from homology"/>
<keyword evidence="3 14" id="KW-0560">Oxidoreductase</keyword>
<evidence type="ECO:0000313" key="15">
    <source>
        <dbReference type="Proteomes" id="UP000184608"/>
    </source>
</evidence>
<dbReference type="GO" id="GO:0051536">
    <property type="term" value="F:iron-sulfur cluster binding"/>
    <property type="evidence" value="ECO:0007669"/>
    <property type="project" value="UniProtKB-KW"/>
</dbReference>
<comment type="subunit">
    <text evidence="11">Heterotetramer of 2 PreA and 2 PreT subunits.</text>
</comment>
<feature type="domain" description="4Fe-4S ferredoxin-type" evidence="13">
    <location>
        <begin position="332"/>
        <end position="361"/>
    </location>
</feature>
<dbReference type="Pfam" id="PF01180">
    <property type="entry name" value="DHO_dh"/>
    <property type="match status" value="1"/>
</dbReference>
<dbReference type="AlphaFoldDB" id="A0A1M6EU64"/>
<dbReference type="GO" id="GO:0050661">
    <property type="term" value="F:NADP binding"/>
    <property type="evidence" value="ECO:0007669"/>
    <property type="project" value="TreeGrafter"/>
</dbReference>
<evidence type="ECO:0000256" key="1">
    <source>
        <dbReference type="ARBA" id="ARBA00010804"/>
    </source>
</evidence>
<evidence type="ECO:0000256" key="7">
    <source>
        <dbReference type="ARBA" id="ARBA00032722"/>
    </source>
</evidence>
<dbReference type="FunFam" id="3.20.20.70:FF:000027">
    <property type="entry name" value="Dihydropyrimidine dehydrogenase [NADP(+)]"/>
    <property type="match status" value="1"/>
</dbReference>
<comment type="catalytic activity">
    <reaction evidence="8">
        <text>5,6-dihydrothymine + NAD(+) = thymine + NADH + H(+)</text>
        <dbReference type="Rhea" id="RHEA:28791"/>
        <dbReference type="ChEBI" id="CHEBI:15378"/>
        <dbReference type="ChEBI" id="CHEBI:17821"/>
        <dbReference type="ChEBI" id="CHEBI:27468"/>
        <dbReference type="ChEBI" id="CHEBI:57540"/>
        <dbReference type="ChEBI" id="CHEBI:57945"/>
        <dbReference type="EC" id="1.3.1.1"/>
    </reaction>
</comment>
<keyword evidence="5" id="KW-0411">Iron-sulfur</keyword>
<comment type="catalytic activity">
    <reaction evidence="9">
        <text>5,6-dihydrouracil + NAD(+) = uracil + NADH + H(+)</text>
        <dbReference type="Rhea" id="RHEA:20189"/>
        <dbReference type="ChEBI" id="CHEBI:15378"/>
        <dbReference type="ChEBI" id="CHEBI:15901"/>
        <dbReference type="ChEBI" id="CHEBI:17568"/>
        <dbReference type="ChEBI" id="CHEBI:57540"/>
        <dbReference type="ChEBI" id="CHEBI:57945"/>
        <dbReference type="EC" id="1.3.1.1"/>
    </reaction>
</comment>
<evidence type="ECO:0000256" key="12">
    <source>
        <dbReference type="ARBA" id="ARBA00049728"/>
    </source>
</evidence>
<comment type="function">
    <text evidence="10">Involved in pyrimidine base degradation. Catalyzes physiologically the reduction of uracil to 5,6-dihydrouracil (DHU) by using NADH as a specific cosubstrate. It also catalyzes the reverse reaction and the reduction of thymine to 5,6-dihydrothymine (DHT).</text>
</comment>
<evidence type="ECO:0000256" key="2">
    <source>
        <dbReference type="ARBA" id="ARBA00022723"/>
    </source>
</evidence>
<dbReference type="GO" id="GO:0005737">
    <property type="term" value="C:cytoplasm"/>
    <property type="evidence" value="ECO:0007669"/>
    <property type="project" value="InterPro"/>
</dbReference>
<keyword evidence="15" id="KW-1185">Reference proteome</keyword>
<sequence length="425" mass="45809">MADLKTEFSGIQSPNPFWLASAPPTNTGAQIMRAFEAGWGGAVWKTVGNPVKNLHSRYAALKAGKGKIIGLNNIELISDRGLSINLKEMAEVKRKYPEHALIASIMAGNRDEWVELIHRIEDTGVDGFELNFSCPHGMCERGMGSAIGQEPEVAAEIMQWVRDTTHLPVLMKLTPNVADIRDQGKVAVDGRADGVALINTIKSIIGVDLDDFIPYPKGRNGATNGGYCGTAVKPIALHMLASLGRTDWFNLPISGIGGIGNWKDCAEFIALGSTTVQVCTAVMHHGFGIVEGMITGLSQYLDSKGMQSVSELRGRALSHYKDWAELDMNYKVVASINESRCTGCGKCYTACNDGAYQSIGLTDKKSRTGDPIPAINTDTCKGCNLCSLVCPRDCISMKDVSTTNVVKSWQEMVSQGEFAVADGIL</sequence>
<protein>
    <recommendedName>
        <fullName evidence="12">dihydrouracil dehydrogenase (NAD(+))</fullName>
        <ecNumber evidence="12">1.3.1.1</ecNumber>
    </recommendedName>
    <alternativeName>
        <fullName evidence="7">Dihydrothymine dehydrogenase</fullName>
    </alternativeName>
    <alternativeName>
        <fullName evidence="6">Dihydrouracil dehydrogenase</fullName>
    </alternativeName>
</protein>
<dbReference type="RefSeq" id="WP_073606111.1">
    <property type="nucleotide sequence ID" value="NZ_FQXZ01000052.1"/>
</dbReference>
<dbReference type="PANTHER" id="PTHR43073">
    <property type="entry name" value="DIHYDROPYRIMIDINE DEHYDROGENASE [NADP(+)]"/>
    <property type="match status" value="1"/>
</dbReference>
<dbReference type="GO" id="GO:0002058">
    <property type="term" value="F:uracil binding"/>
    <property type="evidence" value="ECO:0007669"/>
    <property type="project" value="TreeGrafter"/>
</dbReference>
<dbReference type="GO" id="GO:0004159">
    <property type="term" value="F:dihydropyrimidine dehydrogenase (NAD+) activity"/>
    <property type="evidence" value="ECO:0007669"/>
    <property type="project" value="UniProtKB-EC"/>
</dbReference>
<evidence type="ECO:0000256" key="5">
    <source>
        <dbReference type="ARBA" id="ARBA00023014"/>
    </source>
</evidence>
<dbReference type="PROSITE" id="PS00198">
    <property type="entry name" value="4FE4S_FER_1"/>
    <property type="match status" value="1"/>
</dbReference>
<accession>A0A1M6EU64</accession>
<dbReference type="GO" id="GO:0046872">
    <property type="term" value="F:metal ion binding"/>
    <property type="evidence" value="ECO:0007669"/>
    <property type="project" value="UniProtKB-KW"/>
</dbReference>
<dbReference type="OrthoDB" id="9794954at2"/>
<evidence type="ECO:0000256" key="4">
    <source>
        <dbReference type="ARBA" id="ARBA00023004"/>
    </source>
</evidence>
<keyword evidence="4" id="KW-0408">Iron</keyword>
<gene>
    <name evidence="14" type="primary">preA</name>
    <name evidence="14" type="ORF">VA7868_04522</name>
</gene>
<dbReference type="PROSITE" id="PS51379">
    <property type="entry name" value="4FE4S_FER_2"/>
    <property type="match status" value="2"/>
</dbReference>
<dbReference type="Gene3D" id="3.20.20.70">
    <property type="entry name" value="Aldolase class I"/>
    <property type="match status" value="1"/>
</dbReference>
<dbReference type="GO" id="GO:0006212">
    <property type="term" value="P:uracil catabolic process"/>
    <property type="evidence" value="ECO:0007669"/>
    <property type="project" value="TreeGrafter"/>
</dbReference>
<dbReference type="InterPro" id="IPR017900">
    <property type="entry name" value="4Fe4S_Fe_S_CS"/>
</dbReference>
<dbReference type="PANTHER" id="PTHR43073:SF2">
    <property type="entry name" value="DIHYDROPYRIMIDINE DEHYDROGENASE [NADP(+)]"/>
    <property type="match status" value="1"/>
</dbReference>
<evidence type="ECO:0000256" key="10">
    <source>
        <dbReference type="ARBA" id="ARBA00049578"/>
    </source>
</evidence>
<dbReference type="Pfam" id="PF14697">
    <property type="entry name" value="Fer4_21"/>
    <property type="match status" value="1"/>
</dbReference>
<dbReference type="CDD" id="cd02940">
    <property type="entry name" value="DHPD_FMN"/>
    <property type="match status" value="1"/>
</dbReference>
<reference evidence="14 15" key="1">
    <citation type="submission" date="2016-11" db="EMBL/GenBank/DDBJ databases">
        <authorList>
            <person name="Jaros S."/>
            <person name="Januszkiewicz K."/>
            <person name="Wedrychowicz H."/>
        </authorList>
    </citation>
    <scope>NUCLEOTIDE SEQUENCE [LARGE SCALE GENOMIC DNA]</scope>
    <source>
        <strain evidence="14 15">CECT 7868</strain>
    </source>
</reference>
<dbReference type="Gene3D" id="3.30.70.20">
    <property type="match status" value="1"/>
</dbReference>
<dbReference type="InterPro" id="IPR005720">
    <property type="entry name" value="Dihydroorotate_DH_cat"/>
</dbReference>
<evidence type="ECO:0000256" key="6">
    <source>
        <dbReference type="ARBA" id="ARBA00030119"/>
    </source>
</evidence>
<dbReference type="EC" id="1.3.1.1" evidence="12"/>
<organism evidence="14 15">
    <name type="scientific">Vibrio aerogenes CECT 7868</name>
    <dbReference type="NCBI Taxonomy" id="1216006"/>
    <lineage>
        <taxon>Bacteria</taxon>
        <taxon>Pseudomonadati</taxon>
        <taxon>Pseudomonadota</taxon>
        <taxon>Gammaproteobacteria</taxon>
        <taxon>Vibrionales</taxon>
        <taxon>Vibrionaceae</taxon>
        <taxon>Vibrio</taxon>
    </lineage>
</organism>
<dbReference type="SUPFAM" id="SSF51395">
    <property type="entry name" value="FMN-linked oxidoreductases"/>
    <property type="match status" value="1"/>
</dbReference>
<evidence type="ECO:0000256" key="8">
    <source>
        <dbReference type="ARBA" id="ARBA00047685"/>
    </source>
</evidence>
<dbReference type="InterPro" id="IPR013785">
    <property type="entry name" value="Aldolase_TIM"/>
</dbReference>
<dbReference type="GO" id="GO:0006210">
    <property type="term" value="P:thymine catabolic process"/>
    <property type="evidence" value="ECO:0007669"/>
    <property type="project" value="TreeGrafter"/>
</dbReference>
<evidence type="ECO:0000256" key="11">
    <source>
        <dbReference type="ARBA" id="ARBA00049714"/>
    </source>
</evidence>